<sequence>PYAKGRHRIEQVRYSWEELTKKTGVTTEDIACRMVDFGFHMWSSHHPFIVPEPFTLEPTESYSKAELDEYIAGLKKVSREAFENPDKVKNAPYNSVIHRIDTASLDDPSRWAITWRAYLKKYKKQTE</sequence>
<feature type="domain" description="Glycine dehydrogenase C-terminal" evidence="2">
    <location>
        <begin position="17"/>
        <end position="83"/>
    </location>
</feature>
<evidence type="ECO:0000259" key="2">
    <source>
        <dbReference type="Pfam" id="PF21478"/>
    </source>
</evidence>
<dbReference type="InterPro" id="IPR020581">
    <property type="entry name" value="GDC_P"/>
</dbReference>
<accession>X1J8C0</accession>
<dbReference type="GO" id="GO:0005960">
    <property type="term" value="C:glycine cleavage complex"/>
    <property type="evidence" value="ECO:0007669"/>
    <property type="project" value="TreeGrafter"/>
</dbReference>
<reference evidence="3" key="1">
    <citation type="journal article" date="2014" name="Front. Microbiol.">
        <title>High frequency of phylogenetically diverse reductive dehalogenase-homologous genes in deep subseafloor sedimentary metagenomes.</title>
        <authorList>
            <person name="Kawai M."/>
            <person name="Futagami T."/>
            <person name="Toyoda A."/>
            <person name="Takaki Y."/>
            <person name="Nishi S."/>
            <person name="Hori S."/>
            <person name="Arai W."/>
            <person name="Tsubouchi T."/>
            <person name="Morono Y."/>
            <person name="Uchiyama I."/>
            <person name="Ito T."/>
            <person name="Fujiyama A."/>
            <person name="Inagaki F."/>
            <person name="Takami H."/>
        </authorList>
    </citation>
    <scope>NUCLEOTIDE SEQUENCE</scope>
    <source>
        <strain evidence="3">Expedition CK06-06</strain>
    </source>
</reference>
<gene>
    <name evidence="3" type="ORF">S03H2_40928</name>
</gene>
<feature type="non-terminal residue" evidence="3">
    <location>
        <position position="1"/>
    </location>
</feature>
<keyword evidence="1" id="KW-0663">Pyridoxal phosphate</keyword>
<dbReference type="Pfam" id="PF21478">
    <property type="entry name" value="GcvP2_C"/>
    <property type="match status" value="1"/>
</dbReference>
<dbReference type="GO" id="GO:0004375">
    <property type="term" value="F:glycine dehydrogenase (decarboxylating) activity"/>
    <property type="evidence" value="ECO:0007669"/>
    <property type="project" value="InterPro"/>
</dbReference>
<dbReference type="GO" id="GO:0005829">
    <property type="term" value="C:cytosol"/>
    <property type="evidence" value="ECO:0007669"/>
    <property type="project" value="TreeGrafter"/>
</dbReference>
<dbReference type="InterPro" id="IPR049316">
    <property type="entry name" value="GDC-P_C"/>
</dbReference>
<comment type="caution">
    <text evidence="3">The sequence shown here is derived from an EMBL/GenBank/DDBJ whole genome shotgun (WGS) entry which is preliminary data.</text>
</comment>
<dbReference type="InterPro" id="IPR015422">
    <property type="entry name" value="PyrdxlP-dep_Trfase_small"/>
</dbReference>
<organism evidence="3">
    <name type="scientific">marine sediment metagenome</name>
    <dbReference type="NCBI Taxonomy" id="412755"/>
    <lineage>
        <taxon>unclassified sequences</taxon>
        <taxon>metagenomes</taxon>
        <taxon>ecological metagenomes</taxon>
    </lineage>
</organism>
<dbReference type="Gene3D" id="3.90.1150.10">
    <property type="entry name" value="Aspartate Aminotransferase, domain 1"/>
    <property type="match status" value="1"/>
</dbReference>
<dbReference type="InterPro" id="IPR015424">
    <property type="entry name" value="PyrdxlP-dep_Trfase"/>
</dbReference>
<name>X1J8C0_9ZZZZ</name>
<dbReference type="EMBL" id="BARU01025400">
    <property type="protein sequence ID" value="GAH65983.1"/>
    <property type="molecule type" value="Genomic_DNA"/>
</dbReference>
<proteinExistence type="predicted"/>
<evidence type="ECO:0000256" key="1">
    <source>
        <dbReference type="ARBA" id="ARBA00022898"/>
    </source>
</evidence>
<protein>
    <recommendedName>
        <fullName evidence="2">Glycine dehydrogenase C-terminal domain-containing protein</fullName>
    </recommendedName>
</protein>
<evidence type="ECO:0000313" key="3">
    <source>
        <dbReference type="EMBL" id="GAH65983.1"/>
    </source>
</evidence>
<dbReference type="PANTHER" id="PTHR11773:SF1">
    <property type="entry name" value="GLYCINE DEHYDROGENASE (DECARBOXYLATING), MITOCHONDRIAL"/>
    <property type="match status" value="1"/>
</dbReference>
<dbReference type="AlphaFoldDB" id="X1J8C0"/>
<dbReference type="PANTHER" id="PTHR11773">
    <property type="entry name" value="GLYCINE DEHYDROGENASE, DECARBOXYLATING"/>
    <property type="match status" value="1"/>
</dbReference>
<dbReference type="SUPFAM" id="SSF53383">
    <property type="entry name" value="PLP-dependent transferases"/>
    <property type="match status" value="1"/>
</dbReference>
<dbReference type="GO" id="GO:0030170">
    <property type="term" value="F:pyridoxal phosphate binding"/>
    <property type="evidence" value="ECO:0007669"/>
    <property type="project" value="TreeGrafter"/>
</dbReference>
<dbReference type="GO" id="GO:0016594">
    <property type="term" value="F:glycine binding"/>
    <property type="evidence" value="ECO:0007669"/>
    <property type="project" value="TreeGrafter"/>
</dbReference>
<dbReference type="GO" id="GO:0019464">
    <property type="term" value="P:glycine decarboxylation via glycine cleavage system"/>
    <property type="evidence" value="ECO:0007669"/>
    <property type="project" value="TreeGrafter"/>
</dbReference>